<protein>
    <recommendedName>
        <fullName evidence="6 7">Thioredoxin</fullName>
    </recommendedName>
</protein>
<dbReference type="EMBL" id="JACIFF010000005">
    <property type="protein sequence ID" value="MBB4079529.1"/>
    <property type="molecule type" value="Genomic_DNA"/>
</dbReference>
<feature type="domain" description="Thioredoxin" evidence="10">
    <location>
        <begin position="1"/>
        <end position="101"/>
    </location>
</feature>
<gene>
    <name evidence="11" type="ORF">GGR28_002154</name>
</gene>
<dbReference type="PRINTS" id="PR00421">
    <property type="entry name" value="THIOREDOXIN"/>
</dbReference>
<dbReference type="Gene3D" id="3.40.30.10">
    <property type="entry name" value="Glutaredoxin"/>
    <property type="match status" value="1"/>
</dbReference>
<keyword evidence="12" id="KW-1185">Reference proteome</keyword>
<dbReference type="Proteomes" id="UP000576209">
    <property type="component" value="Unassembled WGS sequence"/>
</dbReference>
<evidence type="ECO:0000259" key="10">
    <source>
        <dbReference type="PROSITE" id="PS51352"/>
    </source>
</evidence>
<dbReference type="InterPro" id="IPR017937">
    <property type="entry name" value="Thioredoxin_CS"/>
</dbReference>
<proteinExistence type="inferred from homology"/>
<feature type="site" description="Contributes to redox potential value" evidence="8">
    <location>
        <position position="28"/>
    </location>
</feature>
<evidence type="ECO:0000256" key="7">
    <source>
        <dbReference type="PIRNR" id="PIRNR000077"/>
    </source>
</evidence>
<evidence type="ECO:0000256" key="6">
    <source>
        <dbReference type="NCBIfam" id="TIGR01068"/>
    </source>
</evidence>
<evidence type="ECO:0000256" key="4">
    <source>
        <dbReference type="ARBA" id="ARBA00023157"/>
    </source>
</evidence>
<dbReference type="InterPro" id="IPR005746">
    <property type="entry name" value="Thioredoxin"/>
</dbReference>
<dbReference type="SUPFAM" id="SSF52833">
    <property type="entry name" value="Thioredoxin-like"/>
    <property type="match status" value="1"/>
</dbReference>
<feature type="site" description="Deprotonates C-terminal active site Cys" evidence="8">
    <location>
        <position position="27"/>
    </location>
</feature>
<evidence type="ECO:0000313" key="11">
    <source>
        <dbReference type="EMBL" id="MBB4079529.1"/>
    </source>
</evidence>
<feature type="site" description="Deprotonates C-terminal active site Cys" evidence="8">
    <location>
        <position position="20"/>
    </location>
</feature>
<evidence type="ECO:0000256" key="9">
    <source>
        <dbReference type="PIRSR" id="PIRSR000077-4"/>
    </source>
</evidence>
<organism evidence="11 12">
    <name type="scientific">Neolewinella aquimaris</name>
    <dbReference type="NCBI Taxonomy" id="1835722"/>
    <lineage>
        <taxon>Bacteria</taxon>
        <taxon>Pseudomonadati</taxon>
        <taxon>Bacteroidota</taxon>
        <taxon>Saprospiria</taxon>
        <taxon>Saprospirales</taxon>
        <taxon>Lewinellaceae</taxon>
        <taxon>Neolewinella</taxon>
    </lineage>
</organism>
<dbReference type="CDD" id="cd02947">
    <property type="entry name" value="TRX_family"/>
    <property type="match status" value="1"/>
</dbReference>
<dbReference type="NCBIfam" id="TIGR01068">
    <property type="entry name" value="thioredoxin"/>
    <property type="match status" value="1"/>
</dbReference>
<evidence type="ECO:0000256" key="8">
    <source>
        <dbReference type="PIRSR" id="PIRSR000077-1"/>
    </source>
</evidence>
<dbReference type="InterPro" id="IPR036249">
    <property type="entry name" value="Thioredoxin-like_sf"/>
</dbReference>
<dbReference type="PROSITE" id="PS00194">
    <property type="entry name" value="THIOREDOXIN_1"/>
    <property type="match status" value="1"/>
</dbReference>
<comment type="similarity">
    <text evidence="1 7">Belongs to the thioredoxin family.</text>
</comment>
<dbReference type="PANTHER" id="PTHR45663:SF11">
    <property type="entry name" value="GEO12009P1"/>
    <property type="match status" value="1"/>
</dbReference>
<keyword evidence="4 9" id="KW-1015">Disulfide bond</keyword>
<keyword evidence="5 9" id="KW-0676">Redox-active center</keyword>
<dbReference type="PIRSF" id="PIRSF000077">
    <property type="entry name" value="Thioredoxin"/>
    <property type="match status" value="1"/>
</dbReference>
<accession>A0A840ECK2</accession>
<dbReference type="GO" id="GO:0005737">
    <property type="term" value="C:cytoplasm"/>
    <property type="evidence" value="ECO:0007669"/>
    <property type="project" value="TreeGrafter"/>
</dbReference>
<reference evidence="11 12" key="1">
    <citation type="submission" date="2020-08" db="EMBL/GenBank/DDBJ databases">
        <title>Genomic Encyclopedia of Type Strains, Phase IV (KMG-IV): sequencing the most valuable type-strain genomes for metagenomic binning, comparative biology and taxonomic classification.</title>
        <authorList>
            <person name="Goeker M."/>
        </authorList>
    </citation>
    <scope>NUCLEOTIDE SEQUENCE [LARGE SCALE GENOMIC DNA]</scope>
    <source>
        <strain evidence="11 12">DSM 105137</strain>
    </source>
</reference>
<evidence type="ECO:0000256" key="1">
    <source>
        <dbReference type="ARBA" id="ARBA00008987"/>
    </source>
</evidence>
<name>A0A840ECK2_9BACT</name>
<evidence type="ECO:0000256" key="3">
    <source>
        <dbReference type="ARBA" id="ARBA00022982"/>
    </source>
</evidence>
<dbReference type="RefSeq" id="WP_183495775.1">
    <property type="nucleotide sequence ID" value="NZ_JACIFF010000005.1"/>
</dbReference>
<dbReference type="PANTHER" id="PTHR45663">
    <property type="entry name" value="GEO12009P1"/>
    <property type="match status" value="1"/>
</dbReference>
<feature type="active site" description="Nucleophile" evidence="8">
    <location>
        <position position="29"/>
    </location>
</feature>
<comment type="caution">
    <text evidence="11">The sequence shown here is derived from an EMBL/GenBank/DDBJ whole genome shotgun (WGS) entry which is preliminary data.</text>
</comment>
<feature type="disulfide bond" description="Redox-active" evidence="9">
    <location>
        <begin position="26"/>
        <end position="29"/>
    </location>
</feature>
<dbReference type="AlphaFoldDB" id="A0A840ECK2"/>
<evidence type="ECO:0000256" key="2">
    <source>
        <dbReference type="ARBA" id="ARBA00022448"/>
    </source>
</evidence>
<dbReference type="PROSITE" id="PS51352">
    <property type="entry name" value="THIOREDOXIN_2"/>
    <property type="match status" value="1"/>
</dbReference>
<feature type="active site" description="Nucleophile" evidence="8">
    <location>
        <position position="26"/>
    </location>
</feature>
<dbReference type="GO" id="GO:0015035">
    <property type="term" value="F:protein-disulfide reductase activity"/>
    <property type="evidence" value="ECO:0007669"/>
    <property type="project" value="UniProtKB-UniRule"/>
</dbReference>
<evidence type="ECO:0000256" key="5">
    <source>
        <dbReference type="ARBA" id="ARBA00023284"/>
    </source>
</evidence>
<sequence>MAQQTSFQDLVNGEKPVLIDFFATWCGPCHAYSPILKQLKEELGDSMRLVKIDVDRNPEITEKLGVQAMPTTMIFHKGELKFRAAGVQSPQTLRDELAKLS</sequence>
<keyword evidence="2" id="KW-0813">Transport</keyword>
<dbReference type="Pfam" id="PF00085">
    <property type="entry name" value="Thioredoxin"/>
    <property type="match status" value="1"/>
</dbReference>
<dbReference type="InterPro" id="IPR013766">
    <property type="entry name" value="Thioredoxin_domain"/>
</dbReference>
<evidence type="ECO:0000313" key="12">
    <source>
        <dbReference type="Proteomes" id="UP000576209"/>
    </source>
</evidence>
<keyword evidence="3" id="KW-0249">Electron transport</keyword>